<accession>A0AA38VSZ2</accession>
<evidence type="ECO:0000256" key="10">
    <source>
        <dbReference type="ARBA" id="ARBA00023132"/>
    </source>
</evidence>
<evidence type="ECO:0000256" key="12">
    <source>
        <dbReference type="ARBA" id="ARBA00023242"/>
    </source>
</evidence>
<dbReference type="PANTHER" id="PTHR13269">
    <property type="entry name" value="NUCLEOPORIN NDC1"/>
    <property type="match status" value="1"/>
</dbReference>
<dbReference type="GO" id="GO:0070762">
    <property type="term" value="C:nuclear pore transmembrane ring"/>
    <property type="evidence" value="ECO:0007669"/>
    <property type="project" value="TreeGrafter"/>
</dbReference>
<keyword evidence="6" id="KW-0509">mRNA transport</keyword>
<dbReference type="GO" id="GO:0005816">
    <property type="term" value="C:spindle pole body"/>
    <property type="evidence" value="ECO:0007669"/>
    <property type="project" value="TreeGrafter"/>
</dbReference>
<dbReference type="Proteomes" id="UP001174694">
    <property type="component" value="Unassembled WGS sequence"/>
</dbReference>
<feature type="transmembrane region" description="Helical" evidence="13">
    <location>
        <begin position="30"/>
        <end position="52"/>
    </location>
</feature>
<reference evidence="14" key="1">
    <citation type="submission" date="2022-07" db="EMBL/GenBank/DDBJ databases">
        <title>Fungi with potential for degradation of polypropylene.</title>
        <authorList>
            <person name="Gostincar C."/>
        </authorList>
    </citation>
    <scope>NUCLEOTIDE SEQUENCE</scope>
    <source>
        <strain evidence="14">EXF-13308</strain>
    </source>
</reference>
<feature type="transmembrane region" description="Helical" evidence="13">
    <location>
        <begin position="257"/>
        <end position="279"/>
    </location>
</feature>
<keyword evidence="7" id="KW-0653">Protein transport</keyword>
<evidence type="ECO:0000256" key="3">
    <source>
        <dbReference type="ARBA" id="ARBA00005760"/>
    </source>
</evidence>
<keyword evidence="15" id="KW-1185">Reference proteome</keyword>
<sequence>MAPAPVRRTPYKDLLQPALQRRFTTAASTLLAIAYIQAVLLGNWSSYIWAWFPLGPAGIKTGFFFLCGLSIIILRIAQYHVGLRTSNSGFQTFAQNALKPQTVEAIVSYAISSWLFSQVYLWSVPASANLNWIAYHTGDRARLNEKPLFFTTHFIILGAWRGILHLYRDDDRLLLGSVRSKPGSAKEGDASNPLKRFGDEVPLLLIHAGTQSIVSVIANVFIYRLFLRTVAWRTALLVFRPFYNLPKTNMLPASIPFSVWLLLRCISAGFMLSFVWMAANTAFSTFLVKEPVKNGKPLTSESKDPNGSLLNGLKSKKLSIRCFAMWELAFIARDFEVRRKMIYEDIDRKDGPMWSQVYAICLDVLKSIDARIDNYGKAPAPPAPVIANPVDNAKPAQRISQPVRDDPVLLSTPQQKTFRGEIEKAVSQAATSPGQRSRLSPLAKKALLDAKGKLAVMKQEATSSRNPDSPFGYTTHRFLGSPFGSPFRQEFGRRLNAAILGTPYGEVSLYINATTALSQLAAHSLLEDRYGNVQRDISAIIRTLTTVTRKLEAFKASFPTHWTDVEGKKDAPEVDAILCALKESLSELITTFGPYSRDLRLGLTDMRLAKEAAGLASEKSVQAQREMREIK</sequence>
<dbReference type="GO" id="GO:0051028">
    <property type="term" value="P:mRNA transport"/>
    <property type="evidence" value="ECO:0007669"/>
    <property type="project" value="UniProtKB-KW"/>
</dbReference>
<keyword evidence="11 13" id="KW-0472">Membrane</keyword>
<feature type="transmembrane region" description="Helical" evidence="13">
    <location>
        <begin position="204"/>
        <end position="226"/>
    </location>
</feature>
<keyword evidence="8 13" id="KW-1133">Transmembrane helix</keyword>
<dbReference type="Pfam" id="PF09531">
    <property type="entry name" value="Ndc1_Nup"/>
    <property type="match status" value="1"/>
</dbReference>
<dbReference type="GO" id="GO:0015031">
    <property type="term" value="P:protein transport"/>
    <property type="evidence" value="ECO:0007669"/>
    <property type="project" value="UniProtKB-KW"/>
</dbReference>
<dbReference type="EMBL" id="JANBVO010000009">
    <property type="protein sequence ID" value="KAJ9149941.1"/>
    <property type="molecule type" value="Genomic_DNA"/>
</dbReference>
<gene>
    <name evidence="14" type="ORF">NKR23_g4041</name>
</gene>
<keyword evidence="10" id="KW-0906">Nuclear pore complex</keyword>
<dbReference type="GO" id="GO:0006999">
    <property type="term" value="P:nuclear pore organization"/>
    <property type="evidence" value="ECO:0007669"/>
    <property type="project" value="TreeGrafter"/>
</dbReference>
<evidence type="ECO:0000256" key="7">
    <source>
        <dbReference type="ARBA" id="ARBA00022927"/>
    </source>
</evidence>
<evidence type="ECO:0000256" key="1">
    <source>
        <dbReference type="ARBA" id="ARBA00004232"/>
    </source>
</evidence>
<evidence type="ECO:0000256" key="4">
    <source>
        <dbReference type="ARBA" id="ARBA00022448"/>
    </source>
</evidence>
<comment type="subcellular location">
    <subcellularLocation>
        <location evidence="1">Nucleus membrane</location>
        <topology evidence="1">Multi-pass membrane protein</topology>
    </subcellularLocation>
    <subcellularLocation>
        <location evidence="2">Nucleus</location>
        <location evidence="2">Nuclear pore complex</location>
    </subcellularLocation>
</comment>
<evidence type="ECO:0000313" key="14">
    <source>
        <dbReference type="EMBL" id="KAJ9149941.1"/>
    </source>
</evidence>
<feature type="transmembrane region" description="Helical" evidence="13">
    <location>
        <begin position="58"/>
        <end position="77"/>
    </location>
</feature>
<protein>
    <submittedName>
        <fullName evidence="14">Nucleoporin NDC1</fullName>
    </submittedName>
</protein>
<comment type="caution">
    <text evidence="14">The sequence shown here is derived from an EMBL/GenBank/DDBJ whole genome shotgun (WGS) entry which is preliminary data.</text>
</comment>
<keyword evidence="5 13" id="KW-0812">Transmembrane</keyword>
<evidence type="ECO:0000256" key="9">
    <source>
        <dbReference type="ARBA" id="ARBA00023010"/>
    </source>
</evidence>
<feature type="transmembrane region" description="Helical" evidence="13">
    <location>
        <begin position="148"/>
        <end position="167"/>
    </location>
</feature>
<dbReference type="PANTHER" id="PTHR13269:SF6">
    <property type="entry name" value="NUCLEOPORIN NDC1"/>
    <property type="match status" value="1"/>
</dbReference>
<keyword evidence="4" id="KW-0813">Transport</keyword>
<evidence type="ECO:0000256" key="8">
    <source>
        <dbReference type="ARBA" id="ARBA00022989"/>
    </source>
</evidence>
<keyword evidence="12" id="KW-0539">Nucleus</keyword>
<proteinExistence type="inferred from homology"/>
<evidence type="ECO:0000313" key="15">
    <source>
        <dbReference type="Proteomes" id="UP001174694"/>
    </source>
</evidence>
<evidence type="ECO:0000256" key="11">
    <source>
        <dbReference type="ARBA" id="ARBA00023136"/>
    </source>
</evidence>
<dbReference type="GO" id="GO:0106166">
    <property type="term" value="F:spindle pole body-nuclear membrane anchor activity"/>
    <property type="evidence" value="ECO:0007669"/>
    <property type="project" value="TreeGrafter"/>
</dbReference>
<dbReference type="GO" id="GO:0031965">
    <property type="term" value="C:nuclear membrane"/>
    <property type="evidence" value="ECO:0007669"/>
    <property type="project" value="UniProtKB-SubCell"/>
</dbReference>
<dbReference type="AlphaFoldDB" id="A0AA38VSZ2"/>
<organism evidence="14 15">
    <name type="scientific">Pleurostoma richardsiae</name>
    <dbReference type="NCBI Taxonomy" id="41990"/>
    <lineage>
        <taxon>Eukaryota</taxon>
        <taxon>Fungi</taxon>
        <taxon>Dikarya</taxon>
        <taxon>Ascomycota</taxon>
        <taxon>Pezizomycotina</taxon>
        <taxon>Sordariomycetes</taxon>
        <taxon>Sordariomycetidae</taxon>
        <taxon>Calosphaeriales</taxon>
        <taxon>Pleurostomataceae</taxon>
        <taxon>Pleurostoma</taxon>
    </lineage>
</organism>
<evidence type="ECO:0000256" key="6">
    <source>
        <dbReference type="ARBA" id="ARBA00022816"/>
    </source>
</evidence>
<keyword evidence="9" id="KW-0811">Translocation</keyword>
<name>A0AA38VSZ2_9PEZI</name>
<dbReference type="GO" id="GO:0070631">
    <property type="term" value="P:spindle pole body localization"/>
    <property type="evidence" value="ECO:0007669"/>
    <property type="project" value="TreeGrafter"/>
</dbReference>
<dbReference type="InterPro" id="IPR019049">
    <property type="entry name" value="Nucleoporin_prot_Ndc1/Nup"/>
</dbReference>
<evidence type="ECO:0000256" key="2">
    <source>
        <dbReference type="ARBA" id="ARBA00004567"/>
    </source>
</evidence>
<evidence type="ECO:0000256" key="5">
    <source>
        <dbReference type="ARBA" id="ARBA00022692"/>
    </source>
</evidence>
<comment type="similarity">
    <text evidence="3">Belongs to the NDC1 family.</text>
</comment>
<evidence type="ECO:0000256" key="13">
    <source>
        <dbReference type="SAM" id="Phobius"/>
    </source>
</evidence>